<dbReference type="InterPro" id="IPR011059">
    <property type="entry name" value="Metal-dep_hydrolase_composite"/>
</dbReference>
<dbReference type="SUPFAM" id="SSF82171">
    <property type="entry name" value="DPP6 N-terminal domain-like"/>
    <property type="match status" value="2"/>
</dbReference>
<organism evidence="4 5">
    <name type="scientific">Pedobacter segetis</name>
    <dbReference type="NCBI Taxonomy" id="2793069"/>
    <lineage>
        <taxon>Bacteria</taxon>
        <taxon>Pseudomonadati</taxon>
        <taxon>Bacteroidota</taxon>
        <taxon>Sphingobacteriia</taxon>
        <taxon>Sphingobacteriales</taxon>
        <taxon>Sphingobacteriaceae</taxon>
        <taxon>Pedobacter</taxon>
    </lineage>
</organism>
<accession>A0ABS1BM52</accession>
<comment type="similarity">
    <text evidence="1">Belongs to the TolB family.</text>
</comment>
<sequence length="1084" mass="121318">MNKSKIATLLLSFFSFIAFAQQKDAQKWDVEKPAGPSKTINFNTDEGTFMNVDVSPDGKTIVFDLLGDIYKMPISGGKATLLSGGMAFEVQPRFSPYGKYISYTSDKDGGDNIWVMDVNGNNQRPITKENFRLLNNAVWTPDGKYLIARKHYTGYRSLGAGELWMYHIAGGLDGIRLTERKNDQQDLGEPWVSADGKYVYYSEDVSPGPNFQYNKDPNGEIYAIKRLNLNNSDIEKVAGGSGGAARPQVSPDGTMMAFVKRDRLKSVLYVQNLNTGEEYPVYTDLSKDQQETWAIFGVYPNFNWLPDNRTIVFYAKGKIRKVDVVTLYSEIIPFDAEVKQTIQDALHFPQQVFSKDFEVKMIRQLTTSPDGKKVVFNAAGYLYTKDLPNGKPQRLTDGKDWEFEPSYSPDGNSIVYTTWNDEQRGTIMKYDLKSKKIIPITTEKGFYYSPKFNNKGDLIVYRKGVGNNVLGYIYGKNPGIYTISAQGGIAKLISKEGIKPSFNHTDDRIYFQSSENGKKAFKTCDLNGEKVQTLYTSQYANAFIPSPDDKWIAFNELFNVYLTPLVTTGNALDLSSKNQSLPLKKLTKDAGTYIHWNADSKTLHWTLGPKYFTSKIEDAFTFVDGAPDKLPAIDETGLDLGLYLDTDKPTGKIAFKNARIITMDGNEVIENGTIVINENKILSIGNADSVKIPDDAKVFDATGKTIMPGIIDVHAHLHTSPDGISPQQDWAYYANLAFGVTTSHDPSSNTEMVFSQAEMIKAGLMVGPRLYSTGTILYGADGDFKATINNLEDARSHVRRMKAVGAFSVKSYNQPRRDQRQQIIEAARELNMEVMPEGGSTFFTNMSMIADGHTGIEHNIPVLPVYKDVINFWNASKTAYTPTLIVSYGGQWGENYWYDRTNVWENEHLLSFTPKAIIDERSRRRTTSEYGDYGHIDVSKAVNDIAKGGTKINLGAHGQLQGLGAHWELWMLAQGGMKPIDCIKAATINGAEYLGMDKEIGSLKPGKLADLIVLNANPLDDIRNSEKIKYTMVNGRLYDSETMNEIGNNEKPRGRFWWQFSKSDNYFVPNGTVETHTFTVPDCD</sequence>
<dbReference type="Gene3D" id="2.30.40.10">
    <property type="entry name" value="Urease, subunit C, domain 1"/>
    <property type="match status" value="2"/>
</dbReference>
<evidence type="ECO:0000313" key="4">
    <source>
        <dbReference type="EMBL" id="MBK0383888.1"/>
    </source>
</evidence>
<dbReference type="Proteomes" id="UP000660024">
    <property type="component" value="Unassembled WGS sequence"/>
</dbReference>
<feature type="domain" description="Amidohydrolase-related" evidence="3">
    <location>
        <begin position="705"/>
        <end position="1037"/>
    </location>
</feature>
<evidence type="ECO:0000256" key="1">
    <source>
        <dbReference type="ARBA" id="ARBA00009820"/>
    </source>
</evidence>
<dbReference type="Pfam" id="PF01979">
    <property type="entry name" value="Amidohydro_1"/>
    <property type="match status" value="1"/>
</dbReference>
<evidence type="ECO:0000259" key="3">
    <source>
        <dbReference type="Pfam" id="PF01979"/>
    </source>
</evidence>
<dbReference type="RefSeq" id="WP_200587105.1">
    <property type="nucleotide sequence ID" value="NZ_JAEHFY010000018.1"/>
</dbReference>
<gene>
    <name evidence="4" type="ORF">I5M32_13045</name>
</gene>
<proteinExistence type="inferred from homology"/>
<dbReference type="SUPFAM" id="SSF51338">
    <property type="entry name" value="Composite domain of metallo-dependent hydrolases"/>
    <property type="match status" value="1"/>
</dbReference>
<dbReference type="InterPro" id="IPR032466">
    <property type="entry name" value="Metal_Hydrolase"/>
</dbReference>
<name>A0ABS1BM52_9SPHI</name>
<dbReference type="InterPro" id="IPR011659">
    <property type="entry name" value="WD40"/>
</dbReference>
<evidence type="ECO:0000256" key="2">
    <source>
        <dbReference type="SAM" id="SignalP"/>
    </source>
</evidence>
<dbReference type="SUPFAM" id="SSF51556">
    <property type="entry name" value="Metallo-dependent hydrolases"/>
    <property type="match status" value="1"/>
</dbReference>
<dbReference type="PANTHER" id="PTHR36842">
    <property type="entry name" value="PROTEIN TOLB HOMOLOG"/>
    <property type="match status" value="1"/>
</dbReference>
<dbReference type="Gene3D" id="2.120.10.30">
    <property type="entry name" value="TolB, C-terminal domain"/>
    <property type="match status" value="3"/>
</dbReference>
<keyword evidence="2" id="KW-0732">Signal</keyword>
<protein>
    <submittedName>
        <fullName evidence="4">PD40 domain-containing protein</fullName>
    </submittedName>
</protein>
<dbReference type="PANTHER" id="PTHR36842:SF1">
    <property type="entry name" value="PROTEIN TOLB"/>
    <property type="match status" value="1"/>
</dbReference>
<dbReference type="InterPro" id="IPR011042">
    <property type="entry name" value="6-blade_b-propeller_TolB-like"/>
</dbReference>
<comment type="caution">
    <text evidence="4">The sequence shown here is derived from an EMBL/GenBank/DDBJ whole genome shotgun (WGS) entry which is preliminary data.</text>
</comment>
<dbReference type="Pfam" id="PF07676">
    <property type="entry name" value="PD40"/>
    <property type="match status" value="2"/>
</dbReference>
<feature type="chain" id="PRO_5045952041" evidence="2">
    <location>
        <begin position="21"/>
        <end position="1084"/>
    </location>
</feature>
<dbReference type="InterPro" id="IPR006680">
    <property type="entry name" value="Amidohydro-rel"/>
</dbReference>
<evidence type="ECO:0000313" key="5">
    <source>
        <dbReference type="Proteomes" id="UP000660024"/>
    </source>
</evidence>
<dbReference type="Gene3D" id="3.20.20.140">
    <property type="entry name" value="Metal-dependent hydrolases"/>
    <property type="match status" value="2"/>
</dbReference>
<dbReference type="EMBL" id="JAEHFY010000018">
    <property type="protein sequence ID" value="MBK0383888.1"/>
    <property type="molecule type" value="Genomic_DNA"/>
</dbReference>
<keyword evidence="5" id="KW-1185">Reference proteome</keyword>
<feature type="signal peptide" evidence="2">
    <location>
        <begin position="1"/>
        <end position="20"/>
    </location>
</feature>
<reference evidence="4 5" key="1">
    <citation type="submission" date="2020-12" db="EMBL/GenBank/DDBJ databases">
        <title>Bacterial novel species Pedobacter sp. SD-b isolated from soil.</title>
        <authorList>
            <person name="Jung H.-Y."/>
        </authorList>
    </citation>
    <scope>NUCLEOTIDE SEQUENCE [LARGE SCALE GENOMIC DNA]</scope>
    <source>
        <strain evidence="4 5">SD-b</strain>
    </source>
</reference>